<accession>A0A392T4A4</accession>
<feature type="region of interest" description="Disordered" evidence="1">
    <location>
        <begin position="1"/>
        <end position="36"/>
    </location>
</feature>
<dbReference type="EMBL" id="LXQA010503797">
    <property type="protein sequence ID" value="MCI55918.1"/>
    <property type="molecule type" value="Genomic_DNA"/>
</dbReference>
<feature type="compositionally biased region" description="Acidic residues" evidence="1">
    <location>
        <begin position="26"/>
        <end position="36"/>
    </location>
</feature>
<evidence type="ECO:0000256" key="1">
    <source>
        <dbReference type="SAM" id="MobiDB-lite"/>
    </source>
</evidence>
<evidence type="ECO:0000313" key="2">
    <source>
        <dbReference type="EMBL" id="MCI55918.1"/>
    </source>
</evidence>
<dbReference type="Proteomes" id="UP000265520">
    <property type="component" value="Unassembled WGS sequence"/>
</dbReference>
<keyword evidence="3" id="KW-1185">Reference proteome</keyword>
<protein>
    <submittedName>
        <fullName evidence="2">Cellulose synthase A catalytic subunit 6 (UDP-forming)-like</fullName>
    </submittedName>
</protein>
<dbReference type="AlphaFoldDB" id="A0A392T4A4"/>
<organism evidence="2 3">
    <name type="scientific">Trifolium medium</name>
    <dbReference type="NCBI Taxonomy" id="97028"/>
    <lineage>
        <taxon>Eukaryota</taxon>
        <taxon>Viridiplantae</taxon>
        <taxon>Streptophyta</taxon>
        <taxon>Embryophyta</taxon>
        <taxon>Tracheophyta</taxon>
        <taxon>Spermatophyta</taxon>
        <taxon>Magnoliopsida</taxon>
        <taxon>eudicotyledons</taxon>
        <taxon>Gunneridae</taxon>
        <taxon>Pentapetalae</taxon>
        <taxon>rosids</taxon>
        <taxon>fabids</taxon>
        <taxon>Fabales</taxon>
        <taxon>Fabaceae</taxon>
        <taxon>Papilionoideae</taxon>
        <taxon>50 kb inversion clade</taxon>
        <taxon>NPAAA clade</taxon>
        <taxon>Hologalegina</taxon>
        <taxon>IRL clade</taxon>
        <taxon>Trifolieae</taxon>
        <taxon>Trifolium</taxon>
    </lineage>
</organism>
<evidence type="ECO:0000313" key="3">
    <source>
        <dbReference type="Proteomes" id="UP000265520"/>
    </source>
</evidence>
<reference evidence="2 3" key="1">
    <citation type="journal article" date="2018" name="Front. Plant Sci.">
        <title>Red Clover (Trifolium pratense) and Zigzag Clover (T. medium) - A Picture of Genomic Similarities and Differences.</title>
        <authorList>
            <person name="Dluhosova J."/>
            <person name="Istvanek J."/>
            <person name="Nedelnik J."/>
            <person name="Repkova J."/>
        </authorList>
    </citation>
    <scope>NUCLEOTIDE SEQUENCE [LARGE SCALE GENOMIC DNA]</scope>
    <source>
        <strain evidence="3">cv. 10/8</strain>
        <tissue evidence="2">Leaf</tissue>
    </source>
</reference>
<name>A0A392T4A4_9FABA</name>
<comment type="caution">
    <text evidence="2">The sequence shown here is derived from an EMBL/GenBank/DDBJ whole genome shotgun (WGS) entry which is preliminary data.</text>
</comment>
<proteinExistence type="predicted"/>
<sequence length="36" mass="4184">MEEWKKRQNDKLEVVKHEGNNNNGDFGDEADDPDLP</sequence>
<feature type="non-terminal residue" evidence="2">
    <location>
        <position position="36"/>
    </location>
</feature>
<feature type="compositionally biased region" description="Basic and acidic residues" evidence="1">
    <location>
        <begin position="1"/>
        <end position="19"/>
    </location>
</feature>